<evidence type="ECO:0000256" key="5">
    <source>
        <dbReference type="ARBA" id="ARBA00023136"/>
    </source>
</evidence>
<dbReference type="SUPFAM" id="SSF118215">
    <property type="entry name" value="Proton glutamate symport protein"/>
    <property type="match status" value="1"/>
</dbReference>
<gene>
    <name evidence="6" type="ORF">FNJ47_49030</name>
</gene>
<name>A0A6P1BYC0_9BRAD</name>
<evidence type="ECO:0000313" key="6">
    <source>
        <dbReference type="EMBL" id="NEV03229.1"/>
    </source>
</evidence>
<proteinExistence type="predicted"/>
<keyword evidence="2" id="KW-0813">Transport</keyword>
<keyword evidence="3" id="KW-0812">Transmembrane</keyword>
<evidence type="ECO:0000256" key="2">
    <source>
        <dbReference type="ARBA" id="ARBA00022448"/>
    </source>
</evidence>
<reference evidence="6 7" key="1">
    <citation type="journal article" date="2020" name="Arch. Microbiol.">
        <title>Bradyrhizobium uaiense sp. nov., a new highly efficient cowpea symbiont.</title>
        <authorList>
            <person name="Cabral Michel D."/>
            <person name="Azarias Guimaraes A."/>
            <person name="Martins da Costa E."/>
            <person name="Soares de Carvalho T."/>
            <person name="Balsanelli E."/>
            <person name="Willems A."/>
            <person name="Maltempi de Souza E."/>
            <person name="de Souza Moreira F.M."/>
        </authorList>
    </citation>
    <scope>NUCLEOTIDE SEQUENCE [LARGE SCALE GENOMIC DNA]</scope>
    <source>
        <strain evidence="6 7">UFLA 03-164</strain>
    </source>
</reference>
<dbReference type="Gene3D" id="1.10.3860.10">
    <property type="entry name" value="Sodium:dicarboxylate symporter"/>
    <property type="match status" value="1"/>
</dbReference>
<feature type="non-terminal residue" evidence="6">
    <location>
        <position position="1"/>
    </location>
</feature>
<keyword evidence="4" id="KW-1133">Transmembrane helix</keyword>
<evidence type="ECO:0000256" key="3">
    <source>
        <dbReference type="ARBA" id="ARBA00022692"/>
    </source>
</evidence>
<dbReference type="GO" id="GO:0016020">
    <property type="term" value="C:membrane"/>
    <property type="evidence" value="ECO:0007669"/>
    <property type="project" value="UniProtKB-SubCell"/>
</dbReference>
<dbReference type="EMBL" id="VKHP01001021">
    <property type="protein sequence ID" value="NEV03229.1"/>
    <property type="molecule type" value="Genomic_DNA"/>
</dbReference>
<comment type="caution">
    <text evidence="6">The sequence shown here is derived from an EMBL/GenBank/DDBJ whole genome shotgun (WGS) entry which is preliminary data.</text>
</comment>
<keyword evidence="5" id="KW-0472">Membrane</keyword>
<dbReference type="InterPro" id="IPR001991">
    <property type="entry name" value="Na-dicarboxylate_symporter"/>
</dbReference>
<dbReference type="AlphaFoldDB" id="A0A6P1BYC0"/>
<evidence type="ECO:0000256" key="1">
    <source>
        <dbReference type="ARBA" id="ARBA00004141"/>
    </source>
</evidence>
<accession>A0A6P1BYC0</accession>
<evidence type="ECO:0000256" key="4">
    <source>
        <dbReference type="ARBA" id="ARBA00022989"/>
    </source>
</evidence>
<dbReference type="Proteomes" id="UP000468531">
    <property type="component" value="Unassembled WGS sequence"/>
</dbReference>
<feature type="non-terminal residue" evidence="6">
    <location>
        <position position="80"/>
    </location>
</feature>
<dbReference type="Pfam" id="PF00375">
    <property type="entry name" value="SDF"/>
    <property type="match status" value="1"/>
</dbReference>
<dbReference type="InterPro" id="IPR036458">
    <property type="entry name" value="Na:dicarbo_symporter_sf"/>
</dbReference>
<protein>
    <submittedName>
        <fullName evidence="6">Cation:dicarboxylase symporter family transporter</fullName>
    </submittedName>
</protein>
<sequence length="80" mass="8293">CIYLTMASVFLAQATDTPMSLVQQIGLVVVCLLTSKGAAAVPMKLVSARASDMKRSMPSSSAMLATGTWPIEPSVAASTM</sequence>
<evidence type="ECO:0000313" key="7">
    <source>
        <dbReference type="Proteomes" id="UP000468531"/>
    </source>
</evidence>
<keyword evidence="7" id="KW-1185">Reference proteome</keyword>
<dbReference type="GO" id="GO:0015293">
    <property type="term" value="F:symporter activity"/>
    <property type="evidence" value="ECO:0007669"/>
    <property type="project" value="InterPro"/>
</dbReference>
<organism evidence="6 7">
    <name type="scientific">Bradyrhizobium uaiense</name>
    <dbReference type="NCBI Taxonomy" id="2594946"/>
    <lineage>
        <taxon>Bacteria</taxon>
        <taxon>Pseudomonadati</taxon>
        <taxon>Pseudomonadota</taxon>
        <taxon>Alphaproteobacteria</taxon>
        <taxon>Hyphomicrobiales</taxon>
        <taxon>Nitrobacteraceae</taxon>
        <taxon>Bradyrhizobium</taxon>
    </lineage>
</organism>
<comment type="subcellular location">
    <subcellularLocation>
        <location evidence="1">Membrane</location>
        <topology evidence="1">Multi-pass membrane protein</topology>
    </subcellularLocation>
</comment>